<organism evidence="11 12">
    <name type="scientific">Thelonectria olida</name>
    <dbReference type="NCBI Taxonomy" id="1576542"/>
    <lineage>
        <taxon>Eukaryota</taxon>
        <taxon>Fungi</taxon>
        <taxon>Dikarya</taxon>
        <taxon>Ascomycota</taxon>
        <taxon>Pezizomycotina</taxon>
        <taxon>Sordariomycetes</taxon>
        <taxon>Hypocreomycetidae</taxon>
        <taxon>Hypocreales</taxon>
        <taxon>Nectriaceae</taxon>
        <taxon>Thelonectria</taxon>
    </lineage>
</organism>
<dbReference type="InterPro" id="IPR031330">
    <property type="entry name" value="Gly_Hdrlase_35_cat"/>
</dbReference>
<evidence type="ECO:0000256" key="2">
    <source>
        <dbReference type="ARBA" id="ARBA00009809"/>
    </source>
</evidence>
<dbReference type="AlphaFoldDB" id="A0A9P8VVT2"/>
<dbReference type="InterPro" id="IPR018954">
    <property type="entry name" value="Betagal_dom2"/>
</dbReference>
<gene>
    <name evidence="11" type="ORF">B0T10DRAFT_519284</name>
</gene>
<dbReference type="Pfam" id="PF13364">
    <property type="entry name" value="BetaGal_ABD2"/>
    <property type="match status" value="2"/>
</dbReference>
<name>A0A9P8VVT2_9HYPO</name>
<evidence type="ECO:0000256" key="1">
    <source>
        <dbReference type="ARBA" id="ARBA00001412"/>
    </source>
</evidence>
<dbReference type="Gene3D" id="2.60.120.260">
    <property type="entry name" value="Galactose-binding domain-like"/>
    <property type="match status" value="2"/>
</dbReference>
<dbReference type="InterPro" id="IPR008979">
    <property type="entry name" value="Galactose-bd-like_sf"/>
</dbReference>
<feature type="signal peptide" evidence="9">
    <location>
        <begin position="1"/>
        <end position="22"/>
    </location>
</feature>
<dbReference type="GO" id="GO:0004565">
    <property type="term" value="F:beta-galactosidase activity"/>
    <property type="evidence" value="ECO:0007669"/>
    <property type="project" value="UniProtKB-EC"/>
</dbReference>
<evidence type="ECO:0000313" key="11">
    <source>
        <dbReference type="EMBL" id="KAH6880351.1"/>
    </source>
</evidence>
<comment type="caution">
    <text evidence="11">The sequence shown here is derived from an EMBL/GenBank/DDBJ whole genome shotgun (WGS) entry which is preliminary data.</text>
</comment>
<dbReference type="InterPro" id="IPR036833">
    <property type="entry name" value="BetaGal_dom3_sf"/>
</dbReference>
<evidence type="ECO:0000256" key="5">
    <source>
        <dbReference type="ARBA" id="ARBA00022801"/>
    </source>
</evidence>
<dbReference type="Pfam" id="PF13363">
    <property type="entry name" value="BetaGal_dom3"/>
    <property type="match status" value="1"/>
</dbReference>
<dbReference type="SUPFAM" id="SSF117100">
    <property type="entry name" value="Beta-galactosidase LacA, domain 3"/>
    <property type="match status" value="1"/>
</dbReference>
<dbReference type="InterPro" id="IPR001944">
    <property type="entry name" value="Glycoside_Hdrlase_35"/>
</dbReference>
<dbReference type="Gene3D" id="2.102.20.10">
    <property type="entry name" value="Beta-galactosidase, domain 2"/>
    <property type="match status" value="1"/>
</dbReference>
<keyword evidence="12" id="KW-1185">Reference proteome</keyword>
<evidence type="ECO:0000256" key="3">
    <source>
        <dbReference type="ARBA" id="ARBA00012756"/>
    </source>
</evidence>
<comment type="similarity">
    <text evidence="2 8">Belongs to the glycosyl hydrolase 35 family.</text>
</comment>
<sequence length="1021" mass="113286">MKIAKFGFGLGCLASFITPIAAADSDWPVLDNGLTDIVQWDHYSYHVNGQRLFIFSGEFHPWRFPVPELWRDLLEKIKAAGFNTFSIYNSWGYHSASPDALDFTNGGHNFTSILTLAKELGMYVIIRPGPYVNAETNAGGFPLWLTTGEYGDLRDDDERYTAAWKPYWEAISSIIEPHLITNGGNVIMFQIENELNGQWKDIKKRVLNPTIANYMQELEDSARDSGINVPLSHNAPNMNGYSWSKDFSNATGNVDVVGVDSYPSCWSCNLSECTGTNGKYVAYKTVEYYTYFTVQSPRQPNFMPEFQGGSYNPWGGPQGGCPTDIGTDFANLFYRDLIAQRVTALSLYMMFGGTNWGHSACPVVATSYDYSSPVSENRNLWDKYYETKLLVLFTRVAHDLAYTNRVSNDTSDTDNDAITTTELRNPDTNAAFYVVRHDDSTSSTKEKFHLNVNTSEGNFTVPRYADATLINGHQAKVLVTDFTFGKKKLIYSTVEVLSYSIIDGKEVLALWMPQGEAGEFVIKGSSGLKVSSTGGDKTVKVRKEKIGITISYVQGEGMNIVELSDGARILMLDRKTAYRFWAPTLDNDPMTPPNQTVFVQGPYLVRSAEYDKKKQILNLNGDEEETKQITVFASKKLRQITWNGKKVPIKSHKGPVYVITVDGPSSFVLDPLGPWSVADGLPEIGEDYSPSSDAWVVANKTESPNPTEPAANNPVLYVDDYKVHYGNHIYRATFSSTEEPPTGIFLSLQGGLAFGYSVWLNSNYVGSYYGLSYIGAHSGTLSFGNSTLSKDGDNVLVVLMDQSGHELRSGAVEPRGIMNATLVGSGDYKFSEWKLAGNAGLEDNIDPVRGPMNEGGLYPERIGMHLPGFPEDDWETLPSNTSTLVVPSAGVRVFRTIAPLDVPEGLDVSISFRLTATSDDTFTPAKATYSNRLRALLFVNGYQYGRFSPYIGNQIDFPVPPGILDYHGDNTIVVTVWSQAAEGVEMKVEWLTDYVHTTSFDVGFDSTYLRPGWTKDRLQYA</sequence>
<dbReference type="EC" id="3.2.1.23" evidence="3"/>
<dbReference type="Pfam" id="PF10435">
    <property type="entry name" value="BetaGal_dom2"/>
    <property type="match status" value="1"/>
</dbReference>
<proteinExistence type="inferred from homology"/>
<accession>A0A9P8VVT2</accession>
<evidence type="ECO:0000256" key="8">
    <source>
        <dbReference type="RuleBase" id="RU003679"/>
    </source>
</evidence>
<evidence type="ECO:0000256" key="7">
    <source>
        <dbReference type="ARBA" id="ARBA00023295"/>
    </source>
</evidence>
<evidence type="ECO:0000256" key="9">
    <source>
        <dbReference type="SAM" id="SignalP"/>
    </source>
</evidence>
<dbReference type="InterPro" id="IPR025300">
    <property type="entry name" value="BetaGal_jelly_roll_dom"/>
</dbReference>
<dbReference type="InterPro" id="IPR025972">
    <property type="entry name" value="BetaGal_dom3"/>
</dbReference>
<dbReference type="EMBL" id="JAGPYM010000026">
    <property type="protein sequence ID" value="KAH6880351.1"/>
    <property type="molecule type" value="Genomic_DNA"/>
</dbReference>
<protein>
    <recommendedName>
        <fullName evidence="3">beta-galactosidase</fullName>
        <ecNumber evidence="3">3.2.1.23</ecNumber>
    </recommendedName>
</protein>
<dbReference type="SUPFAM" id="SSF51011">
    <property type="entry name" value="Glycosyl hydrolase domain"/>
    <property type="match status" value="1"/>
</dbReference>
<evidence type="ECO:0000256" key="4">
    <source>
        <dbReference type="ARBA" id="ARBA00022729"/>
    </source>
</evidence>
<reference evidence="11 12" key="1">
    <citation type="journal article" date="2021" name="Nat. Commun.">
        <title>Genetic determinants of endophytism in the Arabidopsis root mycobiome.</title>
        <authorList>
            <person name="Mesny F."/>
            <person name="Miyauchi S."/>
            <person name="Thiergart T."/>
            <person name="Pickel B."/>
            <person name="Atanasova L."/>
            <person name="Karlsson M."/>
            <person name="Huettel B."/>
            <person name="Barry K.W."/>
            <person name="Haridas S."/>
            <person name="Chen C."/>
            <person name="Bauer D."/>
            <person name="Andreopoulos W."/>
            <person name="Pangilinan J."/>
            <person name="LaButti K."/>
            <person name="Riley R."/>
            <person name="Lipzen A."/>
            <person name="Clum A."/>
            <person name="Drula E."/>
            <person name="Henrissat B."/>
            <person name="Kohler A."/>
            <person name="Grigoriev I.V."/>
            <person name="Martin F.M."/>
            <person name="Hacquard S."/>
        </authorList>
    </citation>
    <scope>NUCLEOTIDE SEQUENCE [LARGE SCALE GENOMIC DNA]</scope>
    <source>
        <strain evidence="11 12">MPI-CAGE-CH-0241</strain>
    </source>
</reference>
<keyword evidence="4 9" id="KW-0732">Signal</keyword>
<evidence type="ECO:0000259" key="10">
    <source>
        <dbReference type="SMART" id="SM01029"/>
    </source>
</evidence>
<dbReference type="InterPro" id="IPR017853">
    <property type="entry name" value="GH"/>
</dbReference>
<dbReference type="FunFam" id="2.102.20.10:FF:000001">
    <property type="entry name" value="Beta-galactosidase A"/>
    <property type="match status" value="1"/>
</dbReference>
<dbReference type="PRINTS" id="PR00742">
    <property type="entry name" value="GLHYDRLASE35"/>
</dbReference>
<evidence type="ECO:0000256" key="6">
    <source>
        <dbReference type="ARBA" id="ARBA00023180"/>
    </source>
</evidence>
<comment type="catalytic activity">
    <reaction evidence="1">
        <text>Hydrolysis of terminal non-reducing beta-D-galactose residues in beta-D-galactosides.</text>
        <dbReference type="EC" id="3.2.1.23"/>
    </reaction>
</comment>
<dbReference type="Proteomes" id="UP000777438">
    <property type="component" value="Unassembled WGS sequence"/>
</dbReference>
<dbReference type="Gene3D" id="3.20.20.80">
    <property type="entry name" value="Glycosidases"/>
    <property type="match status" value="1"/>
</dbReference>
<dbReference type="PANTHER" id="PTHR23421">
    <property type="entry name" value="BETA-GALACTOSIDASE RELATED"/>
    <property type="match status" value="1"/>
</dbReference>
<keyword evidence="6" id="KW-0325">Glycoprotein</keyword>
<feature type="domain" description="Beta-galactosidase" evidence="10">
    <location>
        <begin position="399"/>
        <end position="580"/>
    </location>
</feature>
<keyword evidence="5 11" id="KW-0378">Hydrolase</keyword>
<keyword evidence="7" id="KW-0326">Glycosidase</keyword>
<dbReference type="Gene3D" id="2.60.390.10">
    <property type="entry name" value="Beta-galactosidase, domain 3"/>
    <property type="match status" value="1"/>
</dbReference>
<evidence type="ECO:0000313" key="12">
    <source>
        <dbReference type="Proteomes" id="UP000777438"/>
    </source>
</evidence>
<dbReference type="GO" id="GO:0005975">
    <property type="term" value="P:carbohydrate metabolic process"/>
    <property type="evidence" value="ECO:0007669"/>
    <property type="project" value="InterPro"/>
</dbReference>
<dbReference type="FunFam" id="3.20.20.80:FF:000040">
    <property type="entry name" value="Beta-galactosidase A"/>
    <property type="match status" value="1"/>
</dbReference>
<dbReference type="OrthoDB" id="1657402at2759"/>
<dbReference type="InterPro" id="IPR037110">
    <property type="entry name" value="Betagal_dom2_sf"/>
</dbReference>
<dbReference type="SUPFAM" id="SSF51445">
    <property type="entry name" value="(Trans)glycosidases"/>
    <property type="match status" value="1"/>
</dbReference>
<dbReference type="SMART" id="SM01029">
    <property type="entry name" value="BetaGal_dom2"/>
    <property type="match status" value="1"/>
</dbReference>
<feature type="chain" id="PRO_5040484651" description="beta-galactosidase" evidence="9">
    <location>
        <begin position="23"/>
        <end position="1021"/>
    </location>
</feature>
<dbReference type="Pfam" id="PF01301">
    <property type="entry name" value="Glyco_hydro_35"/>
    <property type="match status" value="1"/>
</dbReference>
<dbReference type="SUPFAM" id="SSF49785">
    <property type="entry name" value="Galactose-binding domain-like"/>
    <property type="match status" value="2"/>
</dbReference>